<accession>A0A2P5D114</accession>
<dbReference type="AlphaFoldDB" id="A0A2P5D114"/>
<organism evidence="1 2">
    <name type="scientific">Parasponia andersonii</name>
    <name type="common">Sponia andersonii</name>
    <dbReference type="NCBI Taxonomy" id="3476"/>
    <lineage>
        <taxon>Eukaryota</taxon>
        <taxon>Viridiplantae</taxon>
        <taxon>Streptophyta</taxon>
        <taxon>Embryophyta</taxon>
        <taxon>Tracheophyta</taxon>
        <taxon>Spermatophyta</taxon>
        <taxon>Magnoliopsida</taxon>
        <taxon>eudicotyledons</taxon>
        <taxon>Gunneridae</taxon>
        <taxon>Pentapetalae</taxon>
        <taxon>rosids</taxon>
        <taxon>fabids</taxon>
        <taxon>Rosales</taxon>
        <taxon>Cannabaceae</taxon>
        <taxon>Parasponia</taxon>
    </lineage>
</organism>
<dbReference type="Proteomes" id="UP000237105">
    <property type="component" value="Unassembled WGS sequence"/>
</dbReference>
<gene>
    <name evidence="1" type="ORF">PanWU01x14_105760</name>
</gene>
<dbReference type="EMBL" id="JXTB01000075">
    <property type="protein sequence ID" value="PON66994.1"/>
    <property type="molecule type" value="Genomic_DNA"/>
</dbReference>
<dbReference type="OrthoDB" id="10413030at2759"/>
<evidence type="ECO:0000313" key="1">
    <source>
        <dbReference type="EMBL" id="PON66994.1"/>
    </source>
</evidence>
<protein>
    <submittedName>
        <fullName evidence="1">Uncharacterized protein</fullName>
    </submittedName>
</protein>
<sequence>MHVSIGRSPGQWHSSFNGPHHMFEGPILDSEIVCRTDNKQMKRGNDKIDDLRDGDFVFSTLMACNLVSSALVASRIRERRMMPCGNHRRNQDFLPKTMSVFAVVLDEAAMREYRQVLIYFSVSNMKNLPP</sequence>
<comment type="caution">
    <text evidence="1">The sequence shown here is derived from an EMBL/GenBank/DDBJ whole genome shotgun (WGS) entry which is preliminary data.</text>
</comment>
<evidence type="ECO:0000313" key="2">
    <source>
        <dbReference type="Proteomes" id="UP000237105"/>
    </source>
</evidence>
<name>A0A2P5D114_PARAD</name>
<reference evidence="2" key="1">
    <citation type="submission" date="2016-06" db="EMBL/GenBank/DDBJ databases">
        <title>Parallel loss of symbiosis genes in relatives of nitrogen-fixing non-legume Parasponia.</title>
        <authorList>
            <person name="Van Velzen R."/>
            <person name="Holmer R."/>
            <person name="Bu F."/>
            <person name="Rutten L."/>
            <person name="Van Zeijl A."/>
            <person name="Liu W."/>
            <person name="Santuari L."/>
            <person name="Cao Q."/>
            <person name="Sharma T."/>
            <person name="Shen D."/>
            <person name="Roswanjaya Y."/>
            <person name="Wardhani T."/>
            <person name="Kalhor M.S."/>
            <person name="Jansen J."/>
            <person name="Van den Hoogen J."/>
            <person name="Gungor B."/>
            <person name="Hartog M."/>
            <person name="Hontelez J."/>
            <person name="Verver J."/>
            <person name="Yang W.-C."/>
            <person name="Schijlen E."/>
            <person name="Repin R."/>
            <person name="Schilthuizen M."/>
            <person name="Schranz E."/>
            <person name="Heidstra R."/>
            <person name="Miyata K."/>
            <person name="Fedorova E."/>
            <person name="Kohlen W."/>
            <person name="Bisseling T."/>
            <person name="Smit S."/>
            <person name="Geurts R."/>
        </authorList>
    </citation>
    <scope>NUCLEOTIDE SEQUENCE [LARGE SCALE GENOMIC DNA]</scope>
    <source>
        <strain evidence="2">cv. WU1-14</strain>
    </source>
</reference>
<proteinExistence type="predicted"/>
<keyword evidence="2" id="KW-1185">Reference proteome</keyword>